<gene>
    <name evidence="2" type="ORF">AB4875_12050</name>
</gene>
<organism evidence="2 3">
    <name type="scientific">Zhongshania arctica</name>
    <dbReference type="NCBI Taxonomy" id="3238302"/>
    <lineage>
        <taxon>Bacteria</taxon>
        <taxon>Pseudomonadati</taxon>
        <taxon>Pseudomonadota</taxon>
        <taxon>Gammaproteobacteria</taxon>
        <taxon>Cellvibrionales</taxon>
        <taxon>Spongiibacteraceae</taxon>
        <taxon>Zhongshania</taxon>
    </lineage>
</organism>
<evidence type="ECO:0000313" key="2">
    <source>
        <dbReference type="EMBL" id="MEX1666220.1"/>
    </source>
</evidence>
<keyword evidence="1" id="KW-0472">Membrane</keyword>
<dbReference type="Proteomes" id="UP001557484">
    <property type="component" value="Unassembled WGS sequence"/>
</dbReference>
<keyword evidence="1" id="KW-1133">Transmembrane helix</keyword>
<dbReference type="InterPro" id="IPR032314">
    <property type="entry name" value="DUF4845"/>
</dbReference>
<accession>A0ABV3TY00</accession>
<protein>
    <submittedName>
        <fullName evidence="2">DUF4845 domain-containing protein</fullName>
    </submittedName>
</protein>
<proteinExistence type="predicted"/>
<comment type="caution">
    <text evidence="2">The sequence shown here is derived from an EMBL/GenBank/DDBJ whole genome shotgun (WGS) entry which is preliminary data.</text>
</comment>
<dbReference type="Pfam" id="PF16137">
    <property type="entry name" value="DUF4845"/>
    <property type="match status" value="1"/>
</dbReference>
<reference evidence="2 3" key="1">
    <citation type="journal article" date="2011" name="Int. J. Syst. Evol. Microbiol.">
        <title>Zhongshania antarctica gen. nov., sp. nov. and Zhongshania guokunii sp. nov., gammaproteobacteria respectively isolated from coastal attached (fast) ice and surface seawater of the Antarctic.</title>
        <authorList>
            <person name="Li H.J."/>
            <person name="Zhang X.Y."/>
            <person name="Chen C.X."/>
            <person name="Zhang Y.J."/>
            <person name="Gao Z.M."/>
            <person name="Yu Y."/>
            <person name="Chen X.L."/>
            <person name="Chen B."/>
            <person name="Zhang Y.Z."/>
        </authorList>
    </citation>
    <scope>NUCLEOTIDE SEQUENCE [LARGE SCALE GENOMIC DNA]</scope>
    <source>
        <strain evidence="2 3">R06B22</strain>
    </source>
</reference>
<name>A0ABV3TY00_9GAMM</name>
<keyword evidence="1" id="KW-0812">Transmembrane</keyword>
<sequence>MKAKQAGIGMIPTVLILGTVIIFATVGVKLMPIYVDYWTLTRILEDVASEERDSDPTPAGVRRDISGRFLTNRVEAISLRDIKISNDKKGVVIDARYEKRTPLIFNIDAVVRFDDALYVVPRR</sequence>
<dbReference type="EMBL" id="JBFRYB010000001">
    <property type="protein sequence ID" value="MEX1666220.1"/>
    <property type="molecule type" value="Genomic_DNA"/>
</dbReference>
<keyword evidence="3" id="KW-1185">Reference proteome</keyword>
<feature type="transmembrane region" description="Helical" evidence="1">
    <location>
        <begin position="6"/>
        <end position="28"/>
    </location>
</feature>
<dbReference type="RefSeq" id="WP_368376303.1">
    <property type="nucleotide sequence ID" value="NZ_JBFRYB010000001.1"/>
</dbReference>
<evidence type="ECO:0000256" key="1">
    <source>
        <dbReference type="SAM" id="Phobius"/>
    </source>
</evidence>
<evidence type="ECO:0000313" key="3">
    <source>
        <dbReference type="Proteomes" id="UP001557484"/>
    </source>
</evidence>